<dbReference type="EMBL" id="MCFD01000001">
    <property type="protein sequence ID" value="ORX74120.1"/>
    <property type="molecule type" value="Genomic_DNA"/>
</dbReference>
<feature type="compositionally biased region" description="Acidic residues" evidence="7">
    <location>
        <begin position="268"/>
        <end position="295"/>
    </location>
</feature>
<evidence type="ECO:0000256" key="2">
    <source>
        <dbReference type="ARBA" id="ARBA00022664"/>
    </source>
</evidence>
<feature type="region of interest" description="Disordered" evidence="7">
    <location>
        <begin position="238"/>
        <end position="298"/>
    </location>
</feature>
<dbReference type="InterPro" id="IPR035967">
    <property type="entry name" value="SWAP/Surp_sf"/>
</dbReference>
<keyword evidence="6" id="KW-0539">Nucleus</keyword>
<dbReference type="Pfam" id="PF12230">
    <property type="entry name" value="PRP21_like_P"/>
    <property type="match status" value="1"/>
</dbReference>
<feature type="domain" description="SURP motif" evidence="8">
    <location>
        <begin position="120"/>
        <end position="162"/>
    </location>
</feature>
<protein>
    <submittedName>
        <fullName evidence="9">Surp module</fullName>
    </submittedName>
</protein>
<evidence type="ECO:0000256" key="3">
    <source>
        <dbReference type="ARBA" id="ARBA00022728"/>
    </source>
</evidence>
<dbReference type="InterPro" id="IPR022030">
    <property type="entry name" value="SF3A1_dom"/>
</dbReference>
<dbReference type="PANTHER" id="PTHR15316">
    <property type="entry name" value="SPLICEOSOME ASSOCIATED PROTEIN 114/SWAP SPLICING FACTOR-RELATED"/>
    <property type="match status" value="1"/>
</dbReference>
<dbReference type="RefSeq" id="XP_040747331.1">
    <property type="nucleotide sequence ID" value="XM_040884429.1"/>
</dbReference>
<keyword evidence="10" id="KW-1185">Reference proteome</keyword>
<gene>
    <name evidence="9" type="ORF">DL89DRAFT_220057</name>
</gene>
<keyword evidence="3" id="KW-0747">Spliceosome</keyword>
<keyword evidence="5" id="KW-0508">mRNA splicing</keyword>
<evidence type="ECO:0000256" key="4">
    <source>
        <dbReference type="ARBA" id="ARBA00022737"/>
    </source>
</evidence>
<name>A0A1Y1WKL6_9FUNG</name>
<dbReference type="FunFam" id="1.10.10.790:FF:000001">
    <property type="entry name" value="Splicing factor 3a, subunit 1"/>
    <property type="match status" value="1"/>
</dbReference>
<dbReference type="GO" id="GO:0071013">
    <property type="term" value="C:catalytic step 2 spliceosome"/>
    <property type="evidence" value="ECO:0007669"/>
    <property type="project" value="TreeGrafter"/>
</dbReference>
<dbReference type="InterPro" id="IPR045146">
    <property type="entry name" value="SF3A1"/>
</dbReference>
<dbReference type="Proteomes" id="UP000193922">
    <property type="component" value="Unassembled WGS sequence"/>
</dbReference>
<dbReference type="SUPFAM" id="SSF109905">
    <property type="entry name" value="Surp module (SWAP domain)"/>
    <property type="match status" value="2"/>
</dbReference>
<evidence type="ECO:0000259" key="8">
    <source>
        <dbReference type="PROSITE" id="PS50128"/>
    </source>
</evidence>
<dbReference type="Pfam" id="PF01805">
    <property type="entry name" value="Surp"/>
    <property type="match status" value="2"/>
</dbReference>
<dbReference type="GO" id="GO:0000381">
    <property type="term" value="P:regulation of alternative mRNA splicing, via spliceosome"/>
    <property type="evidence" value="ECO:0007669"/>
    <property type="project" value="TreeGrafter"/>
</dbReference>
<dbReference type="AlphaFoldDB" id="A0A1Y1WKL6"/>
<reference evidence="9 10" key="1">
    <citation type="submission" date="2016-07" db="EMBL/GenBank/DDBJ databases">
        <title>Pervasive Adenine N6-methylation of Active Genes in Fungi.</title>
        <authorList>
            <consortium name="DOE Joint Genome Institute"/>
            <person name="Mondo S.J."/>
            <person name="Dannebaum R.O."/>
            <person name="Kuo R.C."/>
            <person name="Labutti K."/>
            <person name="Haridas S."/>
            <person name="Kuo A."/>
            <person name="Salamov A."/>
            <person name="Ahrendt S.R."/>
            <person name="Lipzen A."/>
            <person name="Sullivan W."/>
            <person name="Andreopoulos W.B."/>
            <person name="Clum A."/>
            <person name="Lindquist E."/>
            <person name="Daum C."/>
            <person name="Ramamoorthy G.K."/>
            <person name="Gryganskyi A."/>
            <person name="Culley D."/>
            <person name="Magnuson J.K."/>
            <person name="James T.Y."/>
            <person name="O'Malley M.A."/>
            <person name="Stajich J.E."/>
            <person name="Spatafora J.W."/>
            <person name="Visel A."/>
            <person name="Grigoriev I.V."/>
        </authorList>
    </citation>
    <scope>NUCLEOTIDE SEQUENCE [LARGE SCALE GENOMIC DNA]</scope>
    <source>
        <strain evidence="9 10">ATCC 12442</strain>
    </source>
</reference>
<dbReference type="FunFam" id="1.10.10.790:FF:000002">
    <property type="entry name" value="Splicing factor 3A subunit 1"/>
    <property type="match status" value="1"/>
</dbReference>
<keyword evidence="2" id="KW-0507">mRNA processing</keyword>
<proteinExistence type="predicted"/>
<feature type="compositionally biased region" description="Basic and acidic residues" evidence="7">
    <location>
        <begin position="238"/>
        <end position="254"/>
    </location>
</feature>
<sequence length="472" mass="54478">MSDTQPAEIIYPPLDIKSIVDKTAEHVAKSGERFQGLLREKYEGNAKFSFLYPNDPYNAYYQHMVVKFKSGDVTDQPALQNTPDKAEPIEQDLETEAPEQPDPIQFAFPMPAISAQDLDVLRLTAQFVARNGRQFMTTLAQREANSYQFDFLNPNHTLFGFFRKLVDQYTLVFFPPDSLQQREKKRREEIADREKEEFLAIDWHDFVVVGTVEFVEEDAFVDLPEPMLLQDLKNMTLEDKHRSQQQDDTSRPAERTTAADTHHAAAQVEEEDDNDVEMEMEDEDEDEDEVEEEIEADKKPAAPAVDVTKMKIRKDYVPNLRRGPQSREVTLQCQLCKLDIPASEFDEHIRVELIDPKWKEQKLAYERKIRDTNLVQEGMDVAKYLRQMARNRSDIFGQDGNQASVDEEQALADSKKPVMWDGFSSTAGHAVRRARENVAVDHQLAEIHRTKAQIGPQASRPQHDTKRRRTDH</sequence>
<dbReference type="GO" id="GO:0045292">
    <property type="term" value="P:mRNA cis splicing, via spliceosome"/>
    <property type="evidence" value="ECO:0007669"/>
    <property type="project" value="InterPro"/>
</dbReference>
<dbReference type="STRING" id="61395.A0A1Y1WKL6"/>
<dbReference type="GeneID" id="63801077"/>
<keyword evidence="4" id="KW-0677">Repeat</keyword>
<dbReference type="PANTHER" id="PTHR15316:SF1">
    <property type="entry name" value="SPLICING FACTOR 3A SUBUNIT 1"/>
    <property type="match status" value="1"/>
</dbReference>
<dbReference type="Gene3D" id="1.10.10.790">
    <property type="entry name" value="Surp module"/>
    <property type="match status" value="2"/>
</dbReference>
<dbReference type="InterPro" id="IPR000061">
    <property type="entry name" value="Surp"/>
</dbReference>
<organism evidence="9 10">
    <name type="scientific">Linderina pennispora</name>
    <dbReference type="NCBI Taxonomy" id="61395"/>
    <lineage>
        <taxon>Eukaryota</taxon>
        <taxon>Fungi</taxon>
        <taxon>Fungi incertae sedis</taxon>
        <taxon>Zoopagomycota</taxon>
        <taxon>Kickxellomycotina</taxon>
        <taxon>Kickxellomycetes</taxon>
        <taxon>Kickxellales</taxon>
        <taxon>Kickxellaceae</taxon>
        <taxon>Linderina</taxon>
    </lineage>
</organism>
<feature type="region of interest" description="Disordered" evidence="7">
    <location>
        <begin position="448"/>
        <end position="472"/>
    </location>
</feature>
<accession>A0A1Y1WKL6</accession>
<comment type="caution">
    <text evidence="9">The sequence shown here is derived from an EMBL/GenBank/DDBJ whole genome shotgun (WGS) entry which is preliminary data.</text>
</comment>
<comment type="subcellular location">
    <subcellularLocation>
        <location evidence="1">Nucleus</location>
    </subcellularLocation>
</comment>
<evidence type="ECO:0000256" key="6">
    <source>
        <dbReference type="ARBA" id="ARBA00023242"/>
    </source>
</evidence>
<evidence type="ECO:0000256" key="1">
    <source>
        <dbReference type="ARBA" id="ARBA00004123"/>
    </source>
</evidence>
<feature type="domain" description="SURP motif" evidence="8">
    <location>
        <begin position="19"/>
        <end position="61"/>
    </location>
</feature>
<dbReference type="OrthoDB" id="447637at2759"/>
<dbReference type="GO" id="GO:0005686">
    <property type="term" value="C:U2 snRNP"/>
    <property type="evidence" value="ECO:0007669"/>
    <property type="project" value="TreeGrafter"/>
</dbReference>
<evidence type="ECO:0000313" key="10">
    <source>
        <dbReference type="Proteomes" id="UP000193922"/>
    </source>
</evidence>
<dbReference type="SMART" id="SM00648">
    <property type="entry name" value="SWAP"/>
    <property type="match status" value="2"/>
</dbReference>
<dbReference type="GO" id="GO:0071004">
    <property type="term" value="C:U2-type prespliceosome"/>
    <property type="evidence" value="ECO:0007669"/>
    <property type="project" value="TreeGrafter"/>
</dbReference>
<dbReference type="GO" id="GO:0003723">
    <property type="term" value="F:RNA binding"/>
    <property type="evidence" value="ECO:0007669"/>
    <property type="project" value="InterPro"/>
</dbReference>
<evidence type="ECO:0000313" key="9">
    <source>
        <dbReference type="EMBL" id="ORX74120.1"/>
    </source>
</evidence>
<dbReference type="PROSITE" id="PS50128">
    <property type="entry name" value="SURP"/>
    <property type="match status" value="2"/>
</dbReference>
<evidence type="ECO:0000256" key="7">
    <source>
        <dbReference type="SAM" id="MobiDB-lite"/>
    </source>
</evidence>
<evidence type="ECO:0000256" key="5">
    <source>
        <dbReference type="ARBA" id="ARBA00023187"/>
    </source>
</evidence>